<organism evidence="3 4">
    <name type="scientific">Cerrena zonata</name>
    <dbReference type="NCBI Taxonomy" id="2478898"/>
    <lineage>
        <taxon>Eukaryota</taxon>
        <taxon>Fungi</taxon>
        <taxon>Dikarya</taxon>
        <taxon>Basidiomycota</taxon>
        <taxon>Agaricomycotina</taxon>
        <taxon>Agaricomycetes</taxon>
        <taxon>Polyporales</taxon>
        <taxon>Cerrenaceae</taxon>
        <taxon>Cerrena</taxon>
    </lineage>
</organism>
<dbReference type="Pfam" id="PF17667">
    <property type="entry name" value="Pkinase_fungal"/>
    <property type="match status" value="1"/>
</dbReference>
<dbReference type="Proteomes" id="UP001385951">
    <property type="component" value="Unassembled WGS sequence"/>
</dbReference>
<evidence type="ECO:0000313" key="4">
    <source>
        <dbReference type="Proteomes" id="UP001385951"/>
    </source>
</evidence>
<feature type="compositionally biased region" description="Polar residues" evidence="1">
    <location>
        <begin position="410"/>
        <end position="420"/>
    </location>
</feature>
<feature type="domain" description="Fungal-type protein kinase" evidence="2">
    <location>
        <begin position="71"/>
        <end position="219"/>
    </location>
</feature>
<feature type="compositionally biased region" description="Low complexity" evidence="1">
    <location>
        <begin position="426"/>
        <end position="439"/>
    </location>
</feature>
<name>A0AAW0FZ25_9APHY</name>
<dbReference type="InterPro" id="IPR011009">
    <property type="entry name" value="Kinase-like_dom_sf"/>
</dbReference>
<feature type="compositionally biased region" description="Acidic residues" evidence="1">
    <location>
        <begin position="549"/>
        <end position="559"/>
    </location>
</feature>
<feature type="compositionally biased region" description="Basic residues" evidence="1">
    <location>
        <begin position="598"/>
        <end position="609"/>
    </location>
</feature>
<feature type="compositionally biased region" description="Low complexity" evidence="1">
    <location>
        <begin position="564"/>
        <end position="576"/>
    </location>
</feature>
<feature type="compositionally biased region" description="Low complexity" evidence="1">
    <location>
        <begin position="517"/>
        <end position="532"/>
    </location>
</feature>
<proteinExistence type="predicted"/>
<dbReference type="InterPro" id="IPR040976">
    <property type="entry name" value="Pkinase_fungal"/>
</dbReference>
<dbReference type="AlphaFoldDB" id="A0AAW0FZ25"/>
<reference evidence="3 4" key="1">
    <citation type="submission" date="2022-09" db="EMBL/GenBank/DDBJ databases">
        <authorList>
            <person name="Palmer J.M."/>
        </authorList>
    </citation>
    <scope>NUCLEOTIDE SEQUENCE [LARGE SCALE GENOMIC DNA]</scope>
    <source>
        <strain evidence="3 4">DSM 7382</strain>
    </source>
</reference>
<accession>A0AAW0FZ25</accession>
<evidence type="ECO:0000256" key="1">
    <source>
        <dbReference type="SAM" id="MobiDB-lite"/>
    </source>
</evidence>
<feature type="region of interest" description="Disordered" evidence="1">
    <location>
        <begin position="371"/>
        <end position="482"/>
    </location>
</feature>
<evidence type="ECO:0000313" key="3">
    <source>
        <dbReference type="EMBL" id="KAK7686021.1"/>
    </source>
</evidence>
<dbReference type="SUPFAM" id="SSF56112">
    <property type="entry name" value="Protein kinase-like (PK-like)"/>
    <property type="match status" value="1"/>
</dbReference>
<keyword evidence="4" id="KW-1185">Reference proteome</keyword>
<feature type="region of interest" description="Disordered" evidence="1">
    <location>
        <begin position="509"/>
        <end position="609"/>
    </location>
</feature>
<gene>
    <name evidence="3" type="ORF">QCA50_010832</name>
</gene>
<dbReference type="PANTHER" id="PTHR38248:SF2">
    <property type="entry name" value="FUNK1 11"/>
    <property type="match status" value="1"/>
</dbReference>
<protein>
    <recommendedName>
        <fullName evidence="2">Fungal-type protein kinase domain-containing protein</fullName>
    </recommendedName>
</protein>
<evidence type="ECO:0000259" key="2">
    <source>
        <dbReference type="Pfam" id="PF17667"/>
    </source>
</evidence>
<sequence length="609" mass="68630">MGRCTRGYAAYFVQEDRLVFLKDCWRVDDGITLSEIDIYRILFSQKEKDLNLPDIVAMGDVIVNDQPQATVTQELTREHKPGEFLCDKLIKMVHMRIVEELAIPLDSAENSKEAVWAINDAAVCVLDVYELHMYHRDVSVRNIMIRDKTNPAYLRYKHARSTGILNDWDHAIKFDLRPITHEYRTGTWVFMSIKHLRYPESSHEVHDDLESILWVLVFIALHRFKQNDPADFSLDFFNEMDYRVVPTRQTFPTGGNKKVLVLQDGLLGLIDFVSSPVATLLRKLVNEFRHYSPHIPSPRAVPLPIEEQTPLSDRHRRLQCRDTTLSIFRDALRDPAWVLDDWAAVDKYPSQSANTKQKEIAVHDSDLLRAGSGMNRDLTGSGSLQSSHHSHSRPGRNTTTFVEDRRVPSVTHSISSQRSSMLPGLSAHRPSRPSSASSSIKRRAHIAGLDDGEDSIIKKTRMGRCEEDQRRSPSALFRHDFPQGDSDIHNALWSQDDDLDLCEDSQSARPLSACNTPPLSSPASSPRSLHSSIDPLDIPGSHSPTANSEPEDVAPEESYADPLGAATASSMSSAGGCSTRVDLWRTTSRPPVRTYAKKDRKGKGKARRD</sequence>
<dbReference type="PANTHER" id="PTHR38248">
    <property type="entry name" value="FUNK1 6"/>
    <property type="match status" value="1"/>
</dbReference>
<feature type="compositionally biased region" description="Basic and acidic residues" evidence="1">
    <location>
        <begin position="463"/>
        <end position="482"/>
    </location>
</feature>
<dbReference type="EMBL" id="JASBNA010000018">
    <property type="protein sequence ID" value="KAK7686021.1"/>
    <property type="molecule type" value="Genomic_DNA"/>
</dbReference>
<comment type="caution">
    <text evidence="3">The sequence shown here is derived from an EMBL/GenBank/DDBJ whole genome shotgun (WGS) entry which is preliminary data.</text>
</comment>